<protein>
    <recommendedName>
        <fullName evidence="2">HTH merR-type domain-containing protein</fullName>
    </recommendedName>
</protein>
<dbReference type="Pfam" id="PF13411">
    <property type="entry name" value="MerR_1"/>
    <property type="match status" value="1"/>
</dbReference>
<proteinExistence type="predicted"/>
<dbReference type="AlphaFoldDB" id="A0A411YH00"/>
<feature type="compositionally biased region" description="Basic and acidic residues" evidence="1">
    <location>
        <begin position="169"/>
        <end position="192"/>
    </location>
</feature>
<feature type="domain" description="HTH merR-type" evidence="2">
    <location>
        <begin position="35"/>
        <end position="92"/>
    </location>
</feature>
<accession>A0A411YH00</accession>
<dbReference type="Proteomes" id="UP000291469">
    <property type="component" value="Chromosome"/>
</dbReference>
<evidence type="ECO:0000259" key="2">
    <source>
        <dbReference type="Pfam" id="PF13411"/>
    </source>
</evidence>
<reference evidence="3 4" key="1">
    <citation type="submission" date="2019-01" db="EMBL/GenBank/DDBJ databases">
        <title>Egibacter rhizosphaerae EGI 80759T.</title>
        <authorList>
            <person name="Chen D.-D."/>
            <person name="Tian Y."/>
            <person name="Jiao J.-Y."/>
            <person name="Zhang X.-T."/>
            <person name="Zhang Y.-G."/>
            <person name="Zhang Y."/>
            <person name="Xiao M."/>
            <person name="Shu W.-S."/>
            <person name="Li W.-J."/>
        </authorList>
    </citation>
    <scope>NUCLEOTIDE SEQUENCE [LARGE SCALE GENOMIC DNA]</scope>
    <source>
        <strain evidence="3 4">EGI 80759</strain>
    </source>
</reference>
<evidence type="ECO:0000313" key="3">
    <source>
        <dbReference type="EMBL" id="QBI20352.1"/>
    </source>
</evidence>
<gene>
    <name evidence="3" type="ORF">ER308_12780</name>
</gene>
<feature type="compositionally biased region" description="Acidic residues" evidence="1">
    <location>
        <begin position="1"/>
        <end position="11"/>
    </location>
</feature>
<sequence length="192" mass="20222">MSGQHDDEDPADAALVRALSGPAPGEPDEATLSGEQLAEQTGVPEALLDALAREGLLAPREIDGATRYSAGDAEALRAGLALMEAGVPLDELLGLARRHDHAMRVIADEAVELFVRFVRDPIQGSAGSDEEAGEQLVAAFQRMLPASSALVAHHFRRLLLEAAEARAVTGRDTKHDTGGNTEDPGRDTEDTG</sequence>
<evidence type="ECO:0000256" key="1">
    <source>
        <dbReference type="SAM" id="MobiDB-lite"/>
    </source>
</evidence>
<dbReference type="GO" id="GO:0003677">
    <property type="term" value="F:DNA binding"/>
    <property type="evidence" value="ECO:0007669"/>
    <property type="project" value="InterPro"/>
</dbReference>
<dbReference type="InterPro" id="IPR000551">
    <property type="entry name" value="MerR-type_HTH_dom"/>
</dbReference>
<dbReference type="GO" id="GO:0006355">
    <property type="term" value="P:regulation of DNA-templated transcription"/>
    <property type="evidence" value="ECO:0007669"/>
    <property type="project" value="InterPro"/>
</dbReference>
<keyword evidence="4" id="KW-1185">Reference proteome</keyword>
<dbReference type="EMBL" id="CP036402">
    <property type="protein sequence ID" value="QBI20352.1"/>
    <property type="molecule type" value="Genomic_DNA"/>
</dbReference>
<evidence type="ECO:0000313" key="4">
    <source>
        <dbReference type="Proteomes" id="UP000291469"/>
    </source>
</evidence>
<feature type="region of interest" description="Disordered" evidence="1">
    <location>
        <begin position="1"/>
        <end position="33"/>
    </location>
</feature>
<dbReference type="Gene3D" id="1.10.1660.10">
    <property type="match status" value="1"/>
</dbReference>
<feature type="region of interest" description="Disordered" evidence="1">
    <location>
        <begin position="167"/>
        <end position="192"/>
    </location>
</feature>
<dbReference type="SUPFAM" id="SSF46955">
    <property type="entry name" value="Putative DNA-binding domain"/>
    <property type="match status" value="1"/>
</dbReference>
<dbReference type="KEGG" id="erz:ER308_12780"/>
<dbReference type="InterPro" id="IPR009061">
    <property type="entry name" value="DNA-bd_dom_put_sf"/>
</dbReference>
<dbReference type="OrthoDB" id="6716891at2"/>
<name>A0A411YH00_9ACTN</name>
<organism evidence="3 4">
    <name type="scientific">Egibacter rhizosphaerae</name>
    <dbReference type="NCBI Taxonomy" id="1670831"/>
    <lineage>
        <taxon>Bacteria</taxon>
        <taxon>Bacillati</taxon>
        <taxon>Actinomycetota</taxon>
        <taxon>Nitriliruptoria</taxon>
        <taxon>Egibacterales</taxon>
        <taxon>Egibacteraceae</taxon>
        <taxon>Egibacter</taxon>
    </lineage>
</organism>
<dbReference type="RefSeq" id="WP_131155349.1">
    <property type="nucleotide sequence ID" value="NZ_CP036402.1"/>
</dbReference>